<proteinExistence type="predicted"/>
<dbReference type="AlphaFoldDB" id="A0A367K7Q6"/>
<protein>
    <submittedName>
        <fullName evidence="1">Uncharacterized protein</fullName>
    </submittedName>
</protein>
<evidence type="ECO:0000313" key="1">
    <source>
        <dbReference type="EMBL" id="RCH97871.1"/>
    </source>
</evidence>
<keyword evidence="2" id="KW-1185">Reference proteome</keyword>
<sequence>MKLMAMIQAIDEYSNENLNLTISIDQLYITYYSSSQESSGSEEENIPEYVQKALSPSKSVKHPDDIVSADDWEKIIIED</sequence>
<accession>A0A367K7Q6</accession>
<dbReference type="EMBL" id="PJQM01002134">
    <property type="protein sequence ID" value="RCH97871.1"/>
    <property type="molecule type" value="Genomic_DNA"/>
</dbReference>
<comment type="caution">
    <text evidence="1">The sequence shown here is derived from an EMBL/GenBank/DDBJ whole genome shotgun (WGS) entry which is preliminary data.</text>
</comment>
<gene>
    <name evidence="1" type="ORF">CU098_010751</name>
</gene>
<feature type="non-terminal residue" evidence="1">
    <location>
        <position position="79"/>
    </location>
</feature>
<organism evidence="1 2">
    <name type="scientific">Rhizopus stolonifer</name>
    <name type="common">Rhizopus nigricans</name>
    <dbReference type="NCBI Taxonomy" id="4846"/>
    <lineage>
        <taxon>Eukaryota</taxon>
        <taxon>Fungi</taxon>
        <taxon>Fungi incertae sedis</taxon>
        <taxon>Mucoromycota</taxon>
        <taxon>Mucoromycotina</taxon>
        <taxon>Mucoromycetes</taxon>
        <taxon>Mucorales</taxon>
        <taxon>Mucorineae</taxon>
        <taxon>Rhizopodaceae</taxon>
        <taxon>Rhizopus</taxon>
    </lineage>
</organism>
<evidence type="ECO:0000313" key="2">
    <source>
        <dbReference type="Proteomes" id="UP000253551"/>
    </source>
</evidence>
<dbReference type="Proteomes" id="UP000253551">
    <property type="component" value="Unassembled WGS sequence"/>
</dbReference>
<reference evidence="1 2" key="1">
    <citation type="journal article" date="2018" name="G3 (Bethesda)">
        <title>Phylogenetic and Phylogenomic Definition of Rhizopus Species.</title>
        <authorList>
            <person name="Gryganskyi A.P."/>
            <person name="Golan J."/>
            <person name="Dolatabadi S."/>
            <person name="Mondo S."/>
            <person name="Robb S."/>
            <person name="Idnurm A."/>
            <person name="Muszewska A."/>
            <person name="Steczkiewicz K."/>
            <person name="Masonjones S."/>
            <person name="Liao H.L."/>
            <person name="Gajdeczka M.T."/>
            <person name="Anike F."/>
            <person name="Vuek A."/>
            <person name="Anishchenko I.M."/>
            <person name="Voigt K."/>
            <person name="de Hoog G.S."/>
            <person name="Smith M.E."/>
            <person name="Heitman J."/>
            <person name="Vilgalys R."/>
            <person name="Stajich J.E."/>
        </authorList>
    </citation>
    <scope>NUCLEOTIDE SEQUENCE [LARGE SCALE GENOMIC DNA]</scope>
    <source>
        <strain evidence="1 2">LSU 92-RS-03</strain>
    </source>
</reference>
<dbReference type="OrthoDB" id="2223308at2759"/>
<name>A0A367K7Q6_RHIST</name>